<organism evidence="3 4">
    <name type="scientific">Giardia intestinalis</name>
    <name type="common">Giardia lamblia</name>
    <dbReference type="NCBI Taxonomy" id="5741"/>
    <lineage>
        <taxon>Eukaryota</taxon>
        <taxon>Metamonada</taxon>
        <taxon>Diplomonadida</taxon>
        <taxon>Hexamitidae</taxon>
        <taxon>Giardiinae</taxon>
        <taxon>Giardia</taxon>
    </lineage>
</organism>
<accession>V6TKI8</accession>
<dbReference type="Gene3D" id="3.10.110.10">
    <property type="entry name" value="Ubiquitin Conjugating Enzyme"/>
    <property type="match status" value="1"/>
</dbReference>
<dbReference type="VEuPathDB" id="GiardiaDB:DHA2_150147"/>
<comment type="caution">
    <text evidence="3">The sequence shown here is derived from an EMBL/GenBank/DDBJ whole genome shotgun (WGS) entry which is preliminary data.</text>
</comment>
<evidence type="ECO:0000313" key="3">
    <source>
        <dbReference type="EMBL" id="ESU38837.1"/>
    </source>
</evidence>
<dbReference type="PROSITE" id="PS50908">
    <property type="entry name" value="RWD"/>
    <property type="match status" value="1"/>
</dbReference>
<feature type="domain" description="RWD" evidence="2">
    <location>
        <begin position="18"/>
        <end position="117"/>
    </location>
</feature>
<dbReference type="PANTHER" id="PTHR12292">
    <property type="entry name" value="RWD DOMAIN-CONTAINING PROTEIN"/>
    <property type="match status" value="1"/>
</dbReference>
<dbReference type="InterPro" id="IPR006575">
    <property type="entry name" value="RWD_dom"/>
</dbReference>
<dbReference type="VEuPathDB" id="GiardiaDB:GL50803_0040692"/>
<dbReference type="VEuPathDB" id="GiardiaDB:GL50581_788"/>
<dbReference type="SUPFAM" id="SSF54495">
    <property type="entry name" value="UBC-like"/>
    <property type="match status" value="1"/>
</dbReference>
<evidence type="ECO:0000313" key="4">
    <source>
        <dbReference type="Proteomes" id="UP000018320"/>
    </source>
</evidence>
<protein>
    <submittedName>
        <fullName evidence="3">Putative RWD domain protein</fullName>
    </submittedName>
</protein>
<evidence type="ECO:0000259" key="2">
    <source>
        <dbReference type="PROSITE" id="PS50908"/>
    </source>
</evidence>
<dbReference type="EMBL" id="AHGT01000008">
    <property type="protein sequence ID" value="ESU38837.1"/>
    <property type="molecule type" value="Genomic_DNA"/>
</dbReference>
<gene>
    <name evidence="3" type="ORF">DHA2_150147</name>
</gene>
<proteinExistence type="predicted"/>
<dbReference type="InterPro" id="IPR016135">
    <property type="entry name" value="UBQ-conjugating_enzyme/RWD"/>
</dbReference>
<evidence type="ECO:0000256" key="1">
    <source>
        <dbReference type="SAM" id="MobiDB-lite"/>
    </source>
</evidence>
<name>V6TKI8_GIAIN</name>
<feature type="non-terminal residue" evidence="3">
    <location>
        <position position="1"/>
    </location>
</feature>
<dbReference type="VEuPathDB" id="GiardiaDB:QR46_0390"/>
<sequence length="198" mass="21917">VVTVGKNLPMSHAADQEMEKEAIRAIYPEGFVDLAPYEYIFQFPVPGFGDAFIRLHIQYPPEYPEAPANICSCEAINLHQSTSSKVIQAINSRHMELAGEPYIAALSMLVEDALGLQTDEDTEACPTPSAANLPSEEEFNPGLLPGPPLTAENFKEWWTTFCVENNISLEDVDEQCARPTGRQIWEEMERGGAPMTTV</sequence>
<feature type="region of interest" description="Disordered" evidence="1">
    <location>
        <begin position="121"/>
        <end position="146"/>
    </location>
</feature>
<dbReference type="InterPro" id="IPR040213">
    <property type="entry name" value="GIR2-like"/>
</dbReference>
<dbReference type="AlphaFoldDB" id="V6TKI8"/>
<dbReference type="Proteomes" id="UP000018320">
    <property type="component" value="Unassembled WGS sequence"/>
</dbReference>
<reference evidence="3 4" key="2">
    <citation type="journal article" date="2013" name="Genome Biol. Evol.">
        <title>Genome sequencing of Giardia lamblia genotypes A2 and B isolates (DH and GS) and comparative analysis with the genomes of genotypes A1 and E (WB and Pig).</title>
        <authorList>
            <person name="Adam R.D."/>
            <person name="Dahlstrom E.W."/>
            <person name="Martens C.A."/>
            <person name="Bruno D.P."/>
            <person name="Barbian K.D."/>
            <person name="Ricklefs S.M."/>
            <person name="Hernandez M.M."/>
            <person name="Narla N.P."/>
            <person name="Patel R.B."/>
            <person name="Porcella S.F."/>
            <person name="Nash T.E."/>
        </authorList>
    </citation>
    <scope>NUCLEOTIDE SEQUENCE [LARGE SCALE GENOMIC DNA]</scope>
    <source>
        <strain evidence="3 4">DH</strain>
    </source>
</reference>
<dbReference type="Pfam" id="PF05773">
    <property type="entry name" value="RWD"/>
    <property type="match status" value="1"/>
</dbReference>
<reference evidence="4" key="1">
    <citation type="submission" date="2012-02" db="EMBL/GenBank/DDBJ databases">
        <title>Genome sequencing of Giardia lamblia Genotypes A2 and B isolates (DH and GS) and comparative analysis with the genomes of Genotypes A1 and E (WB and Pig).</title>
        <authorList>
            <person name="Adam R."/>
            <person name="Dahlstrom E."/>
            <person name="Martens C."/>
            <person name="Bruno D."/>
            <person name="Barbian K."/>
            <person name="Porcella S.F."/>
            <person name="Nash T."/>
        </authorList>
    </citation>
    <scope>NUCLEOTIDE SEQUENCE</scope>
    <source>
        <strain evidence="4">DH</strain>
    </source>
</reference>